<name>A0A432YDP0_9GAMM</name>
<feature type="coiled-coil region" evidence="8">
    <location>
        <begin position="152"/>
        <end position="179"/>
    </location>
</feature>
<dbReference type="InterPro" id="IPR049119">
    <property type="entry name" value="FlgK_D2-like"/>
</dbReference>
<dbReference type="Pfam" id="PF22638">
    <property type="entry name" value="FlgK_D1"/>
    <property type="match status" value="1"/>
</dbReference>
<dbReference type="InterPro" id="IPR002371">
    <property type="entry name" value="FlgK"/>
</dbReference>
<comment type="caution">
    <text evidence="13">The sequence shown here is derived from an EMBL/GenBank/DDBJ whole genome shotgun (WGS) entry which is preliminary data.</text>
</comment>
<sequence length="534" mass="56593">MSIFAIGLSGLRAAQAGLYTTSNNISNVNTEGYHRELLTLQPARTSGVSVNAPERQFNQFITTRLNAAQSSLASLDTYASQVQQLDNLLADERSGLNTVMDKFFGALSQLAGAPADPAAREGVLGAARSLTAQFRSFDTYLSDIEDGIDEQLRFTVDDINNQSAQIAELNREILVARATTGQAPNSLLNQRDAIVQQLNQNLDVKVLAQESGSYTVALANGLPLVAGEQSYQLAARPDVADPTQLALGYVGNDGNVQQLPEKQVQRGVLGGLMEFRSESLGKLQNQLGQLTVVFAQAMNTQHMQGTDLNQQPGAALFSTGATRSYAHDTNTGTAIPETTIVDAQSLLATDFAIAFDGSDYQVTRRDTGATVTASFDTATQSLSFAGLEVNFSGASAAGDRFLIKPLSGQAANFEMLVDEGAQLAAGLSSASGDNENALALAELQNTAVIGGKATFQQGYGAMVSTLGNQINLVQANQAAQQGLSEQLGLMQQAESGVNLDEEAANLIRYQQYYQANAKVIETGSTLLDTILALR</sequence>
<keyword evidence="6 7" id="KW-0975">Bacterial flagellum</keyword>
<accession>A0A432YDP0</accession>
<dbReference type="NCBIfam" id="TIGR02492">
    <property type="entry name" value="flgK_ends"/>
    <property type="match status" value="1"/>
</dbReference>
<proteinExistence type="inferred from homology"/>
<dbReference type="OrthoDB" id="9802553at2"/>
<dbReference type="Pfam" id="PF00460">
    <property type="entry name" value="Flg_bb_rod"/>
    <property type="match status" value="1"/>
</dbReference>
<evidence type="ECO:0000259" key="11">
    <source>
        <dbReference type="Pfam" id="PF21158"/>
    </source>
</evidence>
<comment type="similarity">
    <text evidence="3 7">Belongs to the flagella basal body rod proteins family.</text>
</comment>
<dbReference type="GO" id="GO:0005576">
    <property type="term" value="C:extracellular region"/>
    <property type="evidence" value="ECO:0007669"/>
    <property type="project" value="UniProtKB-SubCell"/>
</dbReference>
<evidence type="ECO:0000256" key="6">
    <source>
        <dbReference type="ARBA" id="ARBA00023143"/>
    </source>
</evidence>
<evidence type="ECO:0000256" key="1">
    <source>
        <dbReference type="ARBA" id="ARBA00004365"/>
    </source>
</evidence>
<dbReference type="GO" id="GO:0044780">
    <property type="term" value="P:bacterial-type flagellum assembly"/>
    <property type="evidence" value="ECO:0007669"/>
    <property type="project" value="InterPro"/>
</dbReference>
<gene>
    <name evidence="7" type="primary">flgK</name>
    <name evidence="13" type="ORF">CWI71_09500</name>
</gene>
<dbReference type="SUPFAM" id="SSF64518">
    <property type="entry name" value="Phase 1 flagellin"/>
    <property type="match status" value="1"/>
</dbReference>
<evidence type="ECO:0000256" key="5">
    <source>
        <dbReference type="ARBA" id="ARBA00022525"/>
    </source>
</evidence>
<keyword evidence="5 7" id="KW-0964">Secreted</keyword>
<evidence type="ECO:0000313" key="13">
    <source>
        <dbReference type="EMBL" id="RUO59043.1"/>
    </source>
</evidence>
<reference evidence="14" key="1">
    <citation type="journal article" date="2018" name="Front. Microbiol.">
        <title>Genome-Based Analysis Reveals the Taxonomy and Diversity of the Family Idiomarinaceae.</title>
        <authorList>
            <person name="Liu Y."/>
            <person name="Lai Q."/>
            <person name="Shao Z."/>
        </authorList>
    </citation>
    <scope>NUCLEOTIDE SEQUENCE [LARGE SCALE GENOMIC DNA]</scope>
    <source>
        <strain evidence="14">CVS-6</strain>
    </source>
</reference>
<evidence type="ECO:0000256" key="3">
    <source>
        <dbReference type="ARBA" id="ARBA00009677"/>
    </source>
</evidence>
<evidence type="ECO:0000259" key="10">
    <source>
        <dbReference type="Pfam" id="PF06429"/>
    </source>
</evidence>
<dbReference type="InterPro" id="IPR053927">
    <property type="entry name" value="FlgK_helical"/>
</dbReference>
<evidence type="ECO:0000259" key="9">
    <source>
        <dbReference type="Pfam" id="PF00460"/>
    </source>
</evidence>
<dbReference type="Pfam" id="PF06429">
    <property type="entry name" value="Flg_bbr_C"/>
    <property type="match status" value="1"/>
</dbReference>
<evidence type="ECO:0000256" key="4">
    <source>
        <dbReference type="ARBA" id="ARBA00016244"/>
    </source>
</evidence>
<keyword evidence="13" id="KW-0282">Flagellum</keyword>
<evidence type="ECO:0000259" key="12">
    <source>
        <dbReference type="Pfam" id="PF22638"/>
    </source>
</evidence>
<keyword evidence="13" id="KW-0969">Cilium</keyword>
<evidence type="ECO:0000313" key="14">
    <source>
        <dbReference type="Proteomes" id="UP000288259"/>
    </source>
</evidence>
<dbReference type="Proteomes" id="UP000288259">
    <property type="component" value="Unassembled WGS sequence"/>
</dbReference>
<dbReference type="EMBL" id="PIPY01000009">
    <property type="protein sequence ID" value="RUO59043.1"/>
    <property type="molecule type" value="Genomic_DNA"/>
</dbReference>
<dbReference type="InterPro" id="IPR010930">
    <property type="entry name" value="Flg_bb/hook_C_dom"/>
</dbReference>
<evidence type="ECO:0000256" key="7">
    <source>
        <dbReference type="RuleBase" id="RU362065"/>
    </source>
</evidence>
<dbReference type="RefSeq" id="WP_126755033.1">
    <property type="nucleotide sequence ID" value="NZ_PIPY01000009.1"/>
</dbReference>
<dbReference type="InterPro" id="IPR001444">
    <property type="entry name" value="Flag_bb_rod_N"/>
</dbReference>
<evidence type="ECO:0000256" key="2">
    <source>
        <dbReference type="ARBA" id="ARBA00004613"/>
    </source>
</evidence>
<feature type="domain" description="Flagellar hook-associated protein FlgK helical" evidence="12">
    <location>
        <begin position="83"/>
        <end position="317"/>
    </location>
</feature>
<keyword evidence="8" id="KW-0175">Coiled coil</keyword>
<dbReference type="PANTHER" id="PTHR30033">
    <property type="entry name" value="FLAGELLAR HOOK-ASSOCIATED PROTEIN 1"/>
    <property type="match status" value="1"/>
</dbReference>
<organism evidence="13 14">
    <name type="scientific">Pseudidiomarina insulisalsae</name>
    <dbReference type="NCBI Taxonomy" id="575789"/>
    <lineage>
        <taxon>Bacteria</taxon>
        <taxon>Pseudomonadati</taxon>
        <taxon>Pseudomonadota</taxon>
        <taxon>Gammaproteobacteria</taxon>
        <taxon>Alteromonadales</taxon>
        <taxon>Idiomarinaceae</taxon>
        <taxon>Pseudidiomarina</taxon>
    </lineage>
</organism>
<keyword evidence="13" id="KW-0966">Cell projection</keyword>
<dbReference type="Pfam" id="PF21158">
    <property type="entry name" value="flgK_1st_1"/>
    <property type="match status" value="1"/>
</dbReference>
<feature type="domain" description="Flagellar hook-associated protein 1 D2-like" evidence="11">
    <location>
        <begin position="329"/>
        <end position="405"/>
    </location>
</feature>
<dbReference type="GO" id="GO:0005198">
    <property type="term" value="F:structural molecule activity"/>
    <property type="evidence" value="ECO:0007669"/>
    <property type="project" value="UniProtKB-UniRule"/>
</dbReference>
<keyword evidence="14" id="KW-1185">Reference proteome</keyword>
<dbReference type="AlphaFoldDB" id="A0A432YDP0"/>
<comment type="subcellular location">
    <subcellularLocation>
        <location evidence="1 7">Bacterial flagellum</location>
    </subcellularLocation>
    <subcellularLocation>
        <location evidence="2 7">Secreted</location>
    </subcellularLocation>
</comment>
<dbReference type="PRINTS" id="PR01005">
    <property type="entry name" value="FLGHOOKAP1"/>
</dbReference>
<evidence type="ECO:0000256" key="8">
    <source>
        <dbReference type="SAM" id="Coils"/>
    </source>
</evidence>
<protein>
    <recommendedName>
        <fullName evidence="4 7">Flagellar hook-associated protein 1</fullName>
        <shortName evidence="7">HAP1</shortName>
    </recommendedName>
</protein>
<dbReference type="GO" id="GO:0009424">
    <property type="term" value="C:bacterial-type flagellum hook"/>
    <property type="evidence" value="ECO:0007669"/>
    <property type="project" value="UniProtKB-UniRule"/>
</dbReference>
<feature type="domain" description="Flagellar basal body rod protein N-terminal" evidence="9">
    <location>
        <begin position="6"/>
        <end position="33"/>
    </location>
</feature>
<feature type="domain" description="Flagellar basal-body/hook protein C-terminal" evidence="10">
    <location>
        <begin position="494"/>
        <end position="533"/>
    </location>
</feature>
<dbReference type="PANTHER" id="PTHR30033:SF1">
    <property type="entry name" value="FLAGELLAR HOOK-ASSOCIATED PROTEIN 1"/>
    <property type="match status" value="1"/>
</dbReference>